<protein>
    <submittedName>
        <fullName evidence="7">Arylsulfatase</fullName>
    </submittedName>
</protein>
<evidence type="ECO:0000256" key="5">
    <source>
        <dbReference type="SAM" id="SignalP"/>
    </source>
</evidence>
<dbReference type="Gene3D" id="3.40.720.10">
    <property type="entry name" value="Alkaline Phosphatase, subunit A"/>
    <property type="match status" value="1"/>
</dbReference>
<comment type="similarity">
    <text evidence="1">Belongs to the sulfatase family.</text>
</comment>
<evidence type="ECO:0000313" key="7">
    <source>
        <dbReference type="EMBL" id="VGO18016.1"/>
    </source>
</evidence>
<evidence type="ECO:0000256" key="4">
    <source>
        <dbReference type="ARBA" id="ARBA00022837"/>
    </source>
</evidence>
<dbReference type="AlphaFoldDB" id="A0A6C2UFN6"/>
<keyword evidence="2" id="KW-0479">Metal-binding</keyword>
<evidence type="ECO:0000256" key="2">
    <source>
        <dbReference type="ARBA" id="ARBA00022723"/>
    </source>
</evidence>
<dbReference type="EMBL" id="CAAHFH010000001">
    <property type="protein sequence ID" value="VGO18016.1"/>
    <property type="molecule type" value="Genomic_DNA"/>
</dbReference>
<accession>A0A6C2UFN6</accession>
<proteinExistence type="inferred from homology"/>
<keyword evidence="5" id="KW-0732">Signal</keyword>
<dbReference type="SUPFAM" id="SSF53649">
    <property type="entry name" value="Alkaline phosphatase-like"/>
    <property type="match status" value="1"/>
</dbReference>
<dbReference type="GO" id="GO:0004065">
    <property type="term" value="F:arylsulfatase activity"/>
    <property type="evidence" value="ECO:0007669"/>
    <property type="project" value="TreeGrafter"/>
</dbReference>
<gene>
    <name evidence="7" type="primary">atsA_3</name>
    <name evidence="7" type="ORF">SCARR_00066</name>
</gene>
<reference evidence="7 8" key="1">
    <citation type="submission" date="2019-04" db="EMBL/GenBank/DDBJ databases">
        <authorList>
            <person name="Van Vliet M D."/>
        </authorList>
    </citation>
    <scope>NUCLEOTIDE SEQUENCE [LARGE SCALE GENOMIC DNA]</scope>
    <source>
        <strain evidence="7 8">F21</strain>
    </source>
</reference>
<organism evidence="7 8">
    <name type="scientific">Pontiella sulfatireligans</name>
    <dbReference type="NCBI Taxonomy" id="2750658"/>
    <lineage>
        <taxon>Bacteria</taxon>
        <taxon>Pseudomonadati</taxon>
        <taxon>Kiritimatiellota</taxon>
        <taxon>Kiritimatiellia</taxon>
        <taxon>Kiritimatiellales</taxon>
        <taxon>Pontiellaceae</taxon>
        <taxon>Pontiella</taxon>
    </lineage>
</organism>
<dbReference type="InterPro" id="IPR000917">
    <property type="entry name" value="Sulfatase_N"/>
</dbReference>
<evidence type="ECO:0000313" key="8">
    <source>
        <dbReference type="Proteomes" id="UP000346198"/>
    </source>
</evidence>
<dbReference type="GO" id="GO:0046872">
    <property type="term" value="F:metal ion binding"/>
    <property type="evidence" value="ECO:0007669"/>
    <property type="project" value="UniProtKB-KW"/>
</dbReference>
<dbReference type="InterPro" id="IPR050738">
    <property type="entry name" value="Sulfatase"/>
</dbReference>
<dbReference type="PROSITE" id="PS00149">
    <property type="entry name" value="SULFATASE_2"/>
    <property type="match status" value="1"/>
</dbReference>
<keyword evidence="3" id="KW-0378">Hydrolase</keyword>
<evidence type="ECO:0000256" key="3">
    <source>
        <dbReference type="ARBA" id="ARBA00022801"/>
    </source>
</evidence>
<keyword evidence="4" id="KW-0106">Calcium</keyword>
<dbReference type="PROSITE" id="PS00523">
    <property type="entry name" value="SULFATASE_1"/>
    <property type="match status" value="1"/>
</dbReference>
<evidence type="ECO:0000256" key="1">
    <source>
        <dbReference type="ARBA" id="ARBA00008779"/>
    </source>
</evidence>
<dbReference type="RefSeq" id="WP_136059555.1">
    <property type="nucleotide sequence ID" value="NZ_CAAHFH010000001.1"/>
</dbReference>
<feature type="domain" description="Sulfatase N-terminal" evidence="6">
    <location>
        <begin position="29"/>
        <end position="410"/>
    </location>
</feature>
<dbReference type="InterPro" id="IPR024607">
    <property type="entry name" value="Sulfatase_CS"/>
</dbReference>
<sequence length="530" mass="58514">MIKRHHGKNFTLLFVAGLAFSAIAERPRPNILLFFVDDMGIGDLSAYQAFTGIDDSVQIHTPTMDALAAEGILFTDTHTAASLCSPSRWGLLTGKHPWRRADVGHTLLSSKEKCFLGGEKTLPEAMQKAGYRTYGVGKWHVGLGINKQKVLTQGPLDFGFDHFFGQPHNPGINGSGPFIEERGFSALDADMKLLPVGVKGPRVKFTCAQYGQNYLDHFRKYASEVAAGGEFSGKPFFMYFSPNSNHTPYWPAEQIDGIQVIGESRTLSGESTVTKLAPLLDDHRDDQERYKLTHDSKKRGDMILENDVILGRILKWLDETDDPRYPGHKMRDNTLIVFTSDNGSDVRLHQNAERSVPAHGQLSGHKNTQFEGGHRVPFFAVWPGKIPEGKTSDLPISLLDLFATFTELAGTSPDEDAAPDSINLLPHWLNPDTAFSRKAPLITLGGKATPDMIKGEGGKDWISIRDGQFKLTLTKADFVNGTGEPVGLYDFSKTLVEDSKTNLIDNPEYAGQLKKMQKALKKAATEGRTR</sequence>
<dbReference type="Proteomes" id="UP000346198">
    <property type="component" value="Unassembled WGS sequence"/>
</dbReference>
<evidence type="ECO:0000259" key="6">
    <source>
        <dbReference type="Pfam" id="PF00884"/>
    </source>
</evidence>
<keyword evidence="8" id="KW-1185">Reference proteome</keyword>
<feature type="chain" id="PRO_5028931726" evidence="5">
    <location>
        <begin position="25"/>
        <end position="530"/>
    </location>
</feature>
<dbReference type="PANTHER" id="PTHR42693:SF53">
    <property type="entry name" value="ENDO-4-O-SULFATASE"/>
    <property type="match status" value="1"/>
</dbReference>
<feature type="signal peptide" evidence="5">
    <location>
        <begin position="1"/>
        <end position="24"/>
    </location>
</feature>
<dbReference type="Pfam" id="PF00884">
    <property type="entry name" value="Sulfatase"/>
    <property type="match status" value="1"/>
</dbReference>
<dbReference type="InterPro" id="IPR017850">
    <property type="entry name" value="Alkaline_phosphatase_core_sf"/>
</dbReference>
<name>A0A6C2UFN6_9BACT</name>
<dbReference type="PANTHER" id="PTHR42693">
    <property type="entry name" value="ARYLSULFATASE FAMILY MEMBER"/>
    <property type="match status" value="1"/>
</dbReference>